<dbReference type="SUPFAM" id="SSF103054">
    <property type="entry name" value="General secretion pathway protein M, EpsM"/>
    <property type="match status" value="1"/>
</dbReference>
<dbReference type="InterPro" id="IPR007690">
    <property type="entry name" value="T2SS_GspM"/>
</dbReference>
<keyword evidence="6 10" id="KW-0812">Transmembrane</keyword>
<evidence type="ECO:0000256" key="7">
    <source>
        <dbReference type="ARBA" id="ARBA00022927"/>
    </source>
</evidence>
<evidence type="ECO:0000256" key="3">
    <source>
        <dbReference type="ARBA" id="ARBA00022448"/>
    </source>
</evidence>
<keyword evidence="8 10" id="KW-1133">Transmembrane helix</keyword>
<keyword evidence="12" id="KW-1185">Reference proteome</keyword>
<keyword evidence="7" id="KW-0653">Protein transport</keyword>
<gene>
    <name evidence="11" type="primary">gspM</name>
    <name evidence="11" type="ORF">ACFSC0_16590</name>
</gene>
<dbReference type="InterPro" id="IPR023229">
    <property type="entry name" value="T2SS_M_periplasmic_sf"/>
</dbReference>
<proteinExistence type="inferred from homology"/>
<reference evidence="12" key="1">
    <citation type="journal article" date="2019" name="Int. J. Syst. Evol. Microbiol.">
        <title>The Global Catalogue of Microorganisms (GCM) 10K type strain sequencing project: providing services to taxonomists for standard genome sequencing and annotation.</title>
        <authorList>
            <consortium name="The Broad Institute Genomics Platform"/>
            <consortium name="The Broad Institute Genome Sequencing Center for Infectious Disease"/>
            <person name="Wu L."/>
            <person name="Ma J."/>
        </authorList>
    </citation>
    <scope>NUCLEOTIDE SEQUENCE [LARGE SCALE GENOMIC DNA]</scope>
    <source>
        <strain evidence="12">DFY28</strain>
    </source>
</reference>
<dbReference type="Proteomes" id="UP001597237">
    <property type="component" value="Unassembled WGS sequence"/>
</dbReference>
<evidence type="ECO:0000256" key="9">
    <source>
        <dbReference type="ARBA" id="ARBA00023136"/>
    </source>
</evidence>
<feature type="transmembrane region" description="Helical" evidence="10">
    <location>
        <begin position="12"/>
        <end position="31"/>
    </location>
</feature>
<dbReference type="RefSeq" id="WP_377281979.1">
    <property type="nucleotide sequence ID" value="NZ_JBHRSI010000005.1"/>
</dbReference>
<evidence type="ECO:0000256" key="2">
    <source>
        <dbReference type="ARBA" id="ARBA00010637"/>
    </source>
</evidence>
<keyword evidence="4" id="KW-1003">Cell membrane</keyword>
<accession>A0ABW4N4H4</accession>
<evidence type="ECO:0000313" key="11">
    <source>
        <dbReference type="EMBL" id="MFD1785022.1"/>
    </source>
</evidence>
<dbReference type="Gene3D" id="3.30.1360.100">
    <property type="entry name" value="General secretion pathway protein M, EpsM"/>
    <property type="match status" value="1"/>
</dbReference>
<sequence>MRWWNERSGREKALLGVMAAALAAFGLWYGLYAPLLAARERALERHEAALQTQAEVGRAVARIKALQGRVTAPAPSVAPEEAIAATAAAAGVPLSRTEPDPEGGLRVAADAVSATALFPWLGRLQREHGLAARHLTVVKGEGGGLRLDATLARP</sequence>
<evidence type="ECO:0000256" key="10">
    <source>
        <dbReference type="SAM" id="Phobius"/>
    </source>
</evidence>
<evidence type="ECO:0000256" key="5">
    <source>
        <dbReference type="ARBA" id="ARBA00022519"/>
    </source>
</evidence>
<keyword evidence="9 10" id="KW-0472">Membrane</keyword>
<organism evidence="11 12">
    <name type="scientific">Phenylobacterium terrae</name>
    <dbReference type="NCBI Taxonomy" id="2665495"/>
    <lineage>
        <taxon>Bacteria</taxon>
        <taxon>Pseudomonadati</taxon>
        <taxon>Pseudomonadota</taxon>
        <taxon>Alphaproteobacteria</taxon>
        <taxon>Caulobacterales</taxon>
        <taxon>Caulobacteraceae</taxon>
        <taxon>Phenylobacterium</taxon>
    </lineage>
</organism>
<protein>
    <submittedName>
        <fullName evidence="11">Type II secretion system protein GspM</fullName>
    </submittedName>
</protein>
<comment type="caution">
    <text evidence="11">The sequence shown here is derived from an EMBL/GenBank/DDBJ whole genome shotgun (WGS) entry which is preliminary data.</text>
</comment>
<evidence type="ECO:0000256" key="4">
    <source>
        <dbReference type="ARBA" id="ARBA00022475"/>
    </source>
</evidence>
<comment type="similarity">
    <text evidence="2">Belongs to the GSP M family.</text>
</comment>
<name>A0ABW4N4H4_9CAUL</name>
<keyword evidence="5" id="KW-0997">Cell inner membrane</keyword>
<evidence type="ECO:0000256" key="1">
    <source>
        <dbReference type="ARBA" id="ARBA00004377"/>
    </source>
</evidence>
<comment type="subcellular location">
    <subcellularLocation>
        <location evidence="1">Cell inner membrane</location>
        <topology evidence="1">Single-pass membrane protein</topology>
    </subcellularLocation>
</comment>
<dbReference type="Pfam" id="PF04612">
    <property type="entry name" value="T2SSM"/>
    <property type="match status" value="1"/>
</dbReference>
<evidence type="ECO:0000256" key="8">
    <source>
        <dbReference type="ARBA" id="ARBA00022989"/>
    </source>
</evidence>
<evidence type="ECO:0000313" key="12">
    <source>
        <dbReference type="Proteomes" id="UP001597237"/>
    </source>
</evidence>
<evidence type="ECO:0000256" key="6">
    <source>
        <dbReference type="ARBA" id="ARBA00022692"/>
    </source>
</evidence>
<dbReference type="EMBL" id="JBHUEY010000006">
    <property type="protein sequence ID" value="MFD1785022.1"/>
    <property type="molecule type" value="Genomic_DNA"/>
</dbReference>
<keyword evidence="3" id="KW-0813">Transport</keyword>